<proteinExistence type="predicted"/>
<sequence length="119" mass="12480">MGAPTSVYTTPKYKIIIAKSIWFLKLVDAGLVKKPAHKVCINALFHAIDTRSGGPGLEISRFSGPRTRTLAGVAELVDAPDLGSGGESRGGSSPFARTSFALSKAPYVGAGGCWYSSTY</sequence>
<accession>V6F231</accession>
<keyword evidence="2" id="KW-1185">Reference proteome</keyword>
<dbReference type="EMBL" id="HG794546">
    <property type="protein sequence ID" value="CDK98548.1"/>
    <property type="molecule type" value="Genomic_DNA"/>
</dbReference>
<dbReference type="KEGG" id="mgy:MGMSRv2__1333"/>
<dbReference type="AlphaFoldDB" id="V6F231"/>
<dbReference type="Proteomes" id="UP000018922">
    <property type="component" value="Chromosome I"/>
</dbReference>
<dbReference type="HOGENOM" id="CLU_2058529_0_0_5"/>
<evidence type="ECO:0000313" key="1">
    <source>
        <dbReference type="EMBL" id="CDK98548.1"/>
    </source>
</evidence>
<protein>
    <submittedName>
        <fullName evidence="1">Uncharacterized protein</fullName>
    </submittedName>
</protein>
<gene>
    <name evidence="1" type="ordered locus">MGMSRv2__1333</name>
</gene>
<dbReference type="STRING" id="1430440.MGMSRv2__1333"/>
<reference evidence="1 2" key="1">
    <citation type="journal article" date="2014" name="Genome Announc.">
        <title>Complete genome sequence of Magnetospirillum gryphiswaldense MSR-1.</title>
        <authorList>
            <person name="Wang X."/>
            <person name="Wang Q."/>
            <person name="Zhang W."/>
            <person name="Wang Y."/>
            <person name="Li L."/>
            <person name="Wen T."/>
            <person name="Zhang T."/>
            <person name="Zhang Y."/>
            <person name="Xu J."/>
            <person name="Hu J."/>
            <person name="Li S."/>
            <person name="Liu L."/>
            <person name="Liu J."/>
            <person name="Jiang W."/>
            <person name="Tian J."/>
            <person name="Li Y."/>
            <person name="Schuler D."/>
            <person name="Wang L."/>
            <person name="Li J."/>
        </authorList>
    </citation>
    <scope>NUCLEOTIDE SEQUENCE [LARGE SCALE GENOMIC DNA]</scope>
    <source>
        <strain evidence="2">DSM 6361 / JCM 21280 / NBRC 15271 / MSR-1</strain>
    </source>
</reference>
<evidence type="ECO:0000313" key="2">
    <source>
        <dbReference type="Proteomes" id="UP000018922"/>
    </source>
</evidence>
<name>V6F231_MAGGM</name>
<organism evidence="1 2">
    <name type="scientific">Magnetospirillum gryphiswaldense (strain DSM 6361 / JCM 21280 / NBRC 15271 / MSR-1)</name>
    <dbReference type="NCBI Taxonomy" id="431944"/>
    <lineage>
        <taxon>Bacteria</taxon>
        <taxon>Pseudomonadati</taxon>
        <taxon>Pseudomonadota</taxon>
        <taxon>Alphaproteobacteria</taxon>
        <taxon>Rhodospirillales</taxon>
        <taxon>Rhodospirillaceae</taxon>
        <taxon>Magnetospirillum</taxon>
    </lineage>
</organism>